<evidence type="ECO:0000256" key="3">
    <source>
        <dbReference type="ARBA" id="ARBA00022806"/>
    </source>
</evidence>
<dbReference type="Pfam" id="PF00271">
    <property type="entry name" value="Helicase_C"/>
    <property type="match status" value="1"/>
</dbReference>
<keyword evidence="12" id="KW-1185">Reference proteome</keyword>
<dbReference type="InterPro" id="IPR027417">
    <property type="entry name" value="P-loop_NTPase"/>
</dbReference>
<evidence type="ECO:0000313" key="11">
    <source>
        <dbReference type="EMBL" id="NHA69209.1"/>
    </source>
</evidence>
<dbReference type="Gene3D" id="3.40.50.300">
    <property type="entry name" value="P-loop containing nucleotide triphosphate hydrolases"/>
    <property type="match status" value="2"/>
</dbReference>
<comment type="similarity">
    <text evidence="5">Belongs to the DEAD box helicase family.</text>
</comment>
<dbReference type="PROSITE" id="PS51192">
    <property type="entry name" value="HELICASE_ATP_BIND_1"/>
    <property type="match status" value="1"/>
</dbReference>
<dbReference type="Pfam" id="PF00270">
    <property type="entry name" value="DEAD"/>
    <property type="match status" value="1"/>
</dbReference>
<dbReference type="InterPro" id="IPR044742">
    <property type="entry name" value="DEAD/DEAH_RhlB"/>
</dbReference>
<evidence type="ECO:0000259" key="9">
    <source>
        <dbReference type="PROSITE" id="PS51194"/>
    </source>
</evidence>
<gene>
    <name evidence="11" type="ORF">EPD83_014280</name>
</gene>
<feature type="domain" description="Helicase ATP-binding" evidence="8">
    <location>
        <begin position="269"/>
        <end position="443"/>
    </location>
</feature>
<keyword evidence="4" id="KW-0067">ATP-binding</keyword>
<dbReference type="GO" id="GO:0003724">
    <property type="term" value="F:RNA helicase activity"/>
    <property type="evidence" value="ECO:0007669"/>
    <property type="project" value="InterPro"/>
</dbReference>
<dbReference type="InterPro" id="IPR014001">
    <property type="entry name" value="Helicase_ATP-bd"/>
</dbReference>
<dbReference type="PANTHER" id="PTHR47959:SF13">
    <property type="entry name" value="ATP-DEPENDENT RNA HELICASE RHLE"/>
    <property type="match status" value="1"/>
</dbReference>
<dbReference type="SMART" id="SM00490">
    <property type="entry name" value="HELICc"/>
    <property type="match status" value="1"/>
</dbReference>
<comment type="caution">
    <text evidence="11">The sequence shown here is derived from an EMBL/GenBank/DDBJ whole genome shotgun (WGS) entry which is preliminary data.</text>
</comment>
<name>A0A8T6R414_9MICO</name>
<dbReference type="GO" id="GO:0005524">
    <property type="term" value="F:ATP binding"/>
    <property type="evidence" value="ECO:0007669"/>
    <property type="project" value="UniProtKB-KW"/>
</dbReference>
<dbReference type="Proteomes" id="UP000287866">
    <property type="component" value="Unassembled WGS sequence"/>
</dbReference>
<reference evidence="11" key="1">
    <citation type="submission" date="2020-03" db="EMBL/GenBank/DDBJ databases">
        <title>Phycicoccus flavus sp. nov., a novel endophytic actinobacterium isolated from branch of Kandelia candel.</title>
        <authorList>
            <person name="Tuo L."/>
        </authorList>
    </citation>
    <scope>NUCLEOTIDE SEQUENCE</scope>
    <source>
        <strain evidence="11">CMS6Z-2</strain>
    </source>
</reference>
<keyword evidence="1" id="KW-0547">Nucleotide-binding</keyword>
<dbReference type="InterPro" id="IPR011545">
    <property type="entry name" value="DEAD/DEAH_box_helicase_dom"/>
</dbReference>
<dbReference type="PROSITE" id="PS51194">
    <property type="entry name" value="HELICASE_CTER"/>
    <property type="match status" value="1"/>
</dbReference>
<keyword evidence="2" id="KW-0378">Hydrolase</keyword>
<evidence type="ECO:0000256" key="7">
    <source>
        <dbReference type="SAM" id="MobiDB-lite"/>
    </source>
</evidence>
<feature type="compositionally biased region" description="Gly residues" evidence="7">
    <location>
        <begin position="676"/>
        <end position="687"/>
    </location>
</feature>
<evidence type="ECO:0000313" key="12">
    <source>
        <dbReference type="Proteomes" id="UP000287866"/>
    </source>
</evidence>
<feature type="compositionally biased region" description="Gly residues" evidence="7">
    <location>
        <begin position="642"/>
        <end position="663"/>
    </location>
</feature>
<keyword evidence="3 11" id="KW-0347">Helicase</keyword>
<feature type="short sequence motif" description="Q motif" evidence="6">
    <location>
        <begin position="238"/>
        <end position="266"/>
    </location>
</feature>
<dbReference type="SMART" id="SM00487">
    <property type="entry name" value="DEXDc"/>
    <property type="match status" value="1"/>
</dbReference>
<dbReference type="InterPro" id="IPR050079">
    <property type="entry name" value="DEAD_box_RNA_helicase"/>
</dbReference>
<dbReference type="GO" id="GO:0005829">
    <property type="term" value="C:cytosol"/>
    <property type="evidence" value="ECO:0007669"/>
    <property type="project" value="TreeGrafter"/>
</dbReference>
<feature type="domain" description="DEAD-box RNA helicase Q" evidence="10">
    <location>
        <begin position="238"/>
        <end position="266"/>
    </location>
</feature>
<evidence type="ECO:0000256" key="1">
    <source>
        <dbReference type="ARBA" id="ARBA00022741"/>
    </source>
</evidence>
<protein>
    <submittedName>
        <fullName evidence="11">DEAD/DEAH box helicase</fullName>
    </submittedName>
</protein>
<dbReference type="CDD" id="cd18787">
    <property type="entry name" value="SF2_C_DEAD"/>
    <property type="match status" value="1"/>
</dbReference>
<feature type="compositionally biased region" description="Basic and acidic residues" evidence="7">
    <location>
        <begin position="42"/>
        <end position="215"/>
    </location>
</feature>
<evidence type="ECO:0000256" key="4">
    <source>
        <dbReference type="ARBA" id="ARBA00022840"/>
    </source>
</evidence>
<evidence type="ECO:0000259" key="10">
    <source>
        <dbReference type="PROSITE" id="PS51195"/>
    </source>
</evidence>
<sequence>MPKKTGPKARWSAAKKAEVRKGPKKPFHRGQGPRPTTSPAGRSEDGERPKRPRSERSARWDADDPRRGGKPSREQRRRDDSRAEGRGDRRERDERPRYDRDDRRPVRDRDERPRYDRDDRRPVRDRDDRPRYDRDDRRPVRDRDERPRRDREDRPPRRPHDERPRRERGDRPYRERTPRVADPARRDRHEGRHADRPWEREEQPRTFEDAEAERAEADTWTTYRSVAAGGPREVTSDNGFAALGLPERLVERLARDGIADPFPIQSATIPDALGGRDVLGRGRTGSGKTLAFGLPTIARLMGSGKAEPKRPRALVLVPTRELAMQVSDALEPFLHVASLRHRLVAGGLSYEGQIKALDRGVHLLVATPGRLVDLMERGAVDLGGVEVAILDEADHMADMGFVPEVTAIMDALPEGGQRLLFSATLDRGVDALVEKYLVDAVTHSTDEAQATITTMSHHVLLVAPHDKKALTAELAGREGRTVVFARTQLGAERIAGELRERGVLAAALHGGLSQGVRNRVLGAFRDGTVPVLIATDVAARGIHVDDIGLVVQVDPPKDHKDYLHRAGRTARAGEQGVVVMLALPHQRRLVTRIIEGSGAQAQTATVSPGDETVAGLGGRPPSGTPVPDEVWRPILEGRQRGRQGGRPGGRPGRGGPRGGGPRGGRPQRGHGSSTPGRGGGRGGRMGG</sequence>
<evidence type="ECO:0000256" key="2">
    <source>
        <dbReference type="ARBA" id="ARBA00022801"/>
    </source>
</evidence>
<evidence type="ECO:0000256" key="5">
    <source>
        <dbReference type="ARBA" id="ARBA00038437"/>
    </source>
</evidence>
<dbReference type="SUPFAM" id="SSF52540">
    <property type="entry name" value="P-loop containing nucleoside triphosphate hydrolases"/>
    <property type="match status" value="1"/>
</dbReference>
<dbReference type="CDD" id="cd00268">
    <property type="entry name" value="DEADc"/>
    <property type="match status" value="1"/>
</dbReference>
<dbReference type="InterPro" id="IPR001650">
    <property type="entry name" value="Helicase_C-like"/>
</dbReference>
<feature type="region of interest" description="Disordered" evidence="7">
    <location>
        <begin position="1"/>
        <end position="215"/>
    </location>
</feature>
<dbReference type="GO" id="GO:0003676">
    <property type="term" value="F:nucleic acid binding"/>
    <property type="evidence" value="ECO:0007669"/>
    <property type="project" value="InterPro"/>
</dbReference>
<feature type="region of interest" description="Disordered" evidence="7">
    <location>
        <begin position="599"/>
        <end position="687"/>
    </location>
</feature>
<feature type="compositionally biased region" description="Basic and acidic residues" evidence="7">
    <location>
        <begin position="629"/>
        <end position="639"/>
    </location>
</feature>
<evidence type="ECO:0000259" key="8">
    <source>
        <dbReference type="PROSITE" id="PS51192"/>
    </source>
</evidence>
<dbReference type="PROSITE" id="PS51195">
    <property type="entry name" value="Q_MOTIF"/>
    <property type="match status" value="1"/>
</dbReference>
<organism evidence="11 12">
    <name type="scientific">Phycicoccus flavus</name>
    <dbReference type="NCBI Taxonomy" id="2502783"/>
    <lineage>
        <taxon>Bacteria</taxon>
        <taxon>Bacillati</taxon>
        <taxon>Actinomycetota</taxon>
        <taxon>Actinomycetes</taxon>
        <taxon>Micrococcales</taxon>
        <taxon>Intrasporangiaceae</taxon>
        <taxon>Phycicoccus</taxon>
    </lineage>
</organism>
<dbReference type="PANTHER" id="PTHR47959">
    <property type="entry name" value="ATP-DEPENDENT RNA HELICASE RHLE-RELATED"/>
    <property type="match status" value="1"/>
</dbReference>
<accession>A0A8T6R414</accession>
<proteinExistence type="inferred from homology"/>
<evidence type="ECO:0000256" key="6">
    <source>
        <dbReference type="PROSITE-ProRule" id="PRU00552"/>
    </source>
</evidence>
<dbReference type="AlphaFoldDB" id="A0A8T6R414"/>
<dbReference type="GO" id="GO:0016787">
    <property type="term" value="F:hydrolase activity"/>
    <property type="evidence" value="ECO:0007669"/>
    <property type="project" value="UniProtKB-KW"/>
</dbReference>
<dbReference type="EMBL" id="SAYU02000051">
    <property type="protein sequence ID" value="NHA69209.1"/>
    <property type="molecule type" value="Genomic_DNA"/>
</dbReference>
<dbReference type="InterPro" id="IPR014014">
    <property type="entry name" value="RNA_helicase_DEAD_Q_motif"/>
</dbReference>
<feature type="domain" description="Helicase C-terminal" evidence="9">
    <location>
        <begin position="466"/>
        <end position="612"/>
    </location>
</feature>